<comment type="caution">
    <text evidence="11">The sequence shown here is derived from an EMBL/GenBank/DDBJ whole genome shotgun (WGS) entry which is preliminary data.</text>
</comment>
<dbReference type="Pfam" id="PF13807">
    <property type="entry name" value="GNVR"/>
    <property type="match status" value="1"/>
</dbReference>
<dbReference type="InterPro" id="IPR050445">
    <property type="entry name" value="Bact_polysacc_biosynth/exp"/>
</dbReference>
<organism evidence="11 12">
    <name type="scientific">Orenia metallireducens</name>
    <dbReference type="NCBI Taxonomy" id="1413210"/>
    <lineage>
        <taxon>Bacteria</taxon>
        <taxon>Bacillati</taxon>
        <taxon>Bacillota</taxon>
        <taxon>Clostridia</taxon>
        <taxon>Halanaerobiales</taxon>
        <taxon>Halobacteroidaceae</taxon>
        <taxon>Orenia</taxon>
    </lineage>
</organism>
<keyword evidence="7" id="KW-0175">Coiled coil</keyword>
<evidence type="ECO:0000259" key="10">
    <source>
        <dbReference type="Pfam" id="PF13807"/>
    </source>
</evidence>
<gene>
    <name evidence="11" type="ORF">U472_07745</name>
</gene>
<dbReference type="Pfam" id="PF02706">
    <property type="entry name" value="Wzz"/>
    <property type="match status" value="1"/>
</dbReference>
<evidence type="ECO:0000256" key="4">
    <source>
        <dbReference type="ARBA" id="ARBA00022692"/>
    </source>
</evidence>
<dbReference type="PANTHER" id="PTHR32309:SF31">
    <property type="entry name" value="CAPSULAR EXOPOLYSACCHARIDE FAMILY"/>
    <property type="match status" value="1"/>
</dbReference>
<dbReference type="Proteomes" id="UP000093514">
    <property type="component" value="Unassembled WGS sequence"/>
</dbReference>
<evidence type="ECO:0000256" key="6">
    <source>
        <dbReference type="ARBA" id="ARBA00023136"/>
    </source>
</evidence>
<dbReference type="PANTHER" id="PTHR32309">
    <property type="entry name" value="TYROSINE-PROTEIN KINASE"/>
    <property type="match status" value="1"/>
</dbReference>
<dbReference type="GO" id="GO:0005886">
    <property type="term" value="C:plasma membrane"/>
    <property type="evidence" value="ECO:0007669"/>
    <property type="project" value="UniProtKB-SubCell"/>
</dbReference>
<feature type="domain" description="Tyrosine-protein kinase G-rich" evidence="10">
    <location>
        <begin position="207"/>
        <end position="268"/>
    </location>
</feature>
<dbReference type="RefSeq" id="WP_068717128.1">
    <property type="nucleotide sequence ID" value="NZ_LWDV01000008.1"/>
</dbReference>
<keyword evidence="3" id="KW-1003">Cell membrane</keyword>
<evidence type="ECO:0000256" key="1">
    <source>
        <dbReference type="ARBA" id="ARBA00004651"/>
    </source>
</evidence>
<evidence type="ECO:0000256" key="8">
    <source>
        <dbReference type="SAM" id="Phobius"/>
    </source>
</evidence>
<feature type="domain" description="Polysaccharide chain length determinant N-terminal" evidence="9">
    <location>
        <begin position="11"/>
        <end position="72"/>
    </location>
</feature>
<name>A0A1C0AAQ2_9FIRM</name>
<feature type="transmembrane region" description="Helical" evidence="8">
    <location>
        <begin position="248"/>
        <end position="269"/>
    </location>
</feature>
<keyword evidence="12" id="KW-1185">Reference proteome</keyword>
<evidence type="ECO:0000256" key="5">
    <source>
        <dbReference type="ARBA" id="ARBA00022989"/>
    </source>
</evidence>
<evidence type="ECO:0000256" key="7">
    <source>
        <dbReference type="SAM" id="Coils"/>
    </source>
</evidence>
<protein>
    <recommendedName>
        <fullName evidence="13">Polysaccharide chain length determinant N-terminal domain-containing protein</fullName>
    </recommendedName>
</protein>
<reference evidence="11 12" key="2">
    <citation type="submission" date="2016-08" db="EMBL/GenBank/DDBJ databases">
        <title>Orenia metallireducens sp. nov. strain Z6, a Novel Metal-reducing Firmicute from the Deep Subsurface.</title>
        <authorList>
            <person name="Maxim B.I."/>
            <person name="Kenneth K."/>
            <person name="Flynn T.M."/>
            <person name="Oloughlin E.J."/>
            <person name="Locke R.A."/>
            <person name="Weber J.R."/>
            <person name="Egan S.M."/>
            <person name="Mackie R.I."/>
            <person name="Cann I.K."/>
        </authorList>
    </citation>
    <scope>NUCLEOTIDE SEQUENCE [LARGE SCALE GENOMIC DNA]</scope>
    <source>
        <strain evidence="11 12">Z6</strain>
    </source>
</reference>
<evidence type="ECO:0000256" key="3">
    <source>
        <dbReference type="ARBA" id="ARBA00022475"/>
    </source>
</evidence>
<dbReference type="OrthoDB" id="2360475at2"/>
<reference evidence="12" key="1">
    <citation type="submission" date="2016-07" db="EMBL/GenBank/DDBJ databases">
        <authorList>
            <person name="Florea S."/>
            <person name="Webb J.S."/>
            <person name="Jaromczyk J."/>
            <person name="Schardl C.L."/>
        </authorList>
    </citation>
    <scope>NUCLEOTIDE SEQUENCE [LARGE SCALE GENOMIC DNA]</scope>
    <source>
        <strain evidence="12">Z6</strain>
    </source>
</reference>
<comment type="subcellular location">
    <subcellularLocation>
        <location evidence="1">Cell membrane</location>
        <topology evidence="1">Multi-pass membrane protein</topology>
    </subcellularLocation>
</comment>
<evidence type="ECO:0000313" key="11">
    <source>
        <dbReference type="EMBL" id="OCL27343.1"/>
    </source>
</evidence>
<evidence type="ECO:0000256" key="2">
    <source>
        <dbReference type="ARBA" id="ARBA00006683"/>
    </source>
</evidence>
<dbReference type="InterPro" id="IPR032807">
    <property type="entry name" value="GNVR"/>
</dbReference>
<evidence type="ECO:0000259" key="9">
    <source>
        <dbReference type="Pfam" id="PF02706"/>
    </source>
</evidence>
<keyword evidence="4 8" id="KW-0812">Transmembrane</keyword>
<accession>A0A1C0AAQ2</accession>
<feature type="coiled-coil region" evidence="7">
    <location>
        <begin position="158"/>
        <end position="185"/>
    </location>
</feature>
<evidence type="ECO:0000313" key="12">
    <source>
        <dbReference type="Proteomes" id="UP000093514"/>
    </source>
</evidence>
<comment type="similarity">
    <text evidence="2">Belongs to the CpsC/CapA family.</text>
</comment>
<feature type="transmembrane region" description="Helical" evidence="8">
    <location>
        <begin position="28"/>
        <end position="47"/>
    </location>
</feature>
<dbReference type="InterPro" id="IPR003856">
    <property type="entry name" value="LPS_length_determ_N"/>
</dbReference>
<evidence type="ECO:0008006" key="13">
    <source>
        <dbReference type="Google" id="ProtNLM"/>
    </source>
</evidence>
<dbReference type="EMBL" id="LWDV01000008">
    <property type="protein sequence ID" value="OCL27343.1"/>
    <property type="molecule type" value="Genomic_DNA"/>
</dbReference>
<proteinExistence type="inferred from homology"/>
<dbReference type="AlphaFoldDB" id="A0A1C0AAQ2"/>
<keyword evidence="6 8" id="KW-0472">Membrane</keyword>
<sequence>MENRNHVVEYEEIDLREYLSIMIKRKNLIIGILIFGILSGMILNLLLKPVYQSEAVIKLSNSSAQYSNINYAKQKIKSLDYMKEINNKFELGYDLNKLNKFKEENLEINEIEDTLLAISFKSNDPKRSELILSGLLTLFKEDSSRKFKVAQQERLDYLAAINAEISEINQELQENNEEIREVEDMGLSVGDKVIIGSNINDRLRNIREINVSLINRKQDIIRQLNNMEELEVINFPIVPETPIKPNKLLNLAISTMLGLFIGIFIAFFLEFLEE</sequence>
<keyword evidence="5 8" id="KW-1133">Transmembrane helix</keyword>